<dbReference type="STRING" id="747682.MALL_0038"/>
<gene>
    <name evidence="1" type="ORF">MALL_0038</name>
</gene>
<dbReference type="Proteomes" id="UP000004757">
    <property type="component" value="Unassembled WGS sequence"/>
</dbReference>
<name>D4XW17_9BACT</name>
<dbReference type="EMBL" id="ADNC01000020">
    <property type="protein sequence ID" value="EFF41455.1"/>
    <property type="molecule type" value="Genomic_DNA"/>
</dbReference>
<accession>D4XW17</accession>
<dbReference type="AlphaFoldDB" id="D4XW17"/>
<sequence length="141" mass="17549">MIIKKQRLKNLKNALNFALVFFKKTESAFIDIHDLFELLKKIPRPILVESFYYHIEKEFIIKNKLLVKSFFYFFAYEMLKYENSHKRSFKIFSYNPYSDQDHWKCNKLKREYYNKFIDELSKLDAEWHYNLFLMDFLKILR</sequence>
<keyword evidence="2" id="KW-1185">Reference proteome</keyword>
<comment type="caution">
    <text evidence="1">The sequence shown here is derived from an EMBL/GenBank/DDBJ whole genome shotgun (WGS) entry which is preliminary data.</text>
</comment>
<evidence type="ECO:0000313" key="2">
    <source>
        <dbReference type="Proteomes" id="UP000004757"/>
    </source>
</evidence>
<reference evidence="1 2" key="1">
    <citation type="submission" date="2010-03" db="EMBL/GenBank/DDBJ databases">
        <authorList>
            <person name="Glass J.I."/>
            <person name="Benders G.A."/>
            <person name="Durkin A.S."/>
            <person name="Farmerie W.G."/>
            <person name="Hlavinka K."/>
            <person name="Hostetler J."/>
            <person name="Jackson J."/>
            <person name="May M.A."/>
            <person name="Miller R.H."/>
            <person name="Paralanov V."/>
            <person name="Radune D."/>
            <person name="Szczypinski B."/>
            <person name="Brown D.R."/>
        </authorList>
    </citation>
    <scope>NUCLEOTIDE SEQUENCE [LARGE SCALE GENOMIC DNA]</scope>
    <source>
        <strain evidence="1 2">A21JP2</strain>
    </source>
</reference>
<organism evidence="1 2">
    <name type="scientific">Mycoplasmopsis alligatoris A21JP2</name>
    <dbReference type="NCBI Taxonomy" id="747682"/>
    <lineage>
        <taxon>Bacteria</taxon>
        <taxon>Bacillati</taxon>
        <taxon>Mycoplasmatota</taxon>
        <taxon>Mycoplasmoidales</taxon>
        <taxon>Metamycoplasmataceae</taxon>
        <taxon>Mycoplasmopsis</taxon>
    </lineage>
</organism>
<proteinExistence type="predicted"/>
<evidence type="ECO:0000313" key="1">
    <source>
        <dbReference type="EMBL" id="EFF41455.1"/>
    </source>
</evidence>
<dbReference type="eggNOG" id="ENOG5031ZFG">
    <property type="taxonomic scope" value="Bacteria"/>
</dbReference>
<protein>
    <submittedName>
        <fullName evidence="1">Uncharacterized protein</fullName>
    </submittedName>
</protein>